<evidence type="ECO:0000313" key="1">
    <source>
        <dbReference type="EMBL" id="GBN32148.1"/>
    </source>
</evidence>
<comment type="caution">
    <text evidence="2">The sequence shown here is derived from an EMBL/GenBank/DDBJ whole genome shotgun (WGS) entry which is preliminary data.</text>
</comment>
<keyword evidence="3" id="KW-1185">Reference proteome</keyword>
<organism evidence="2 3">
    <name type="scientific">Araneus ventricosus</name>
    <name type="common">Orbweaver spider</name>
    <name type="synonym">Epeira ventricosa</name>
    <dbReference type="NCBI Taxonomy" id="182803"/>
    <lineage>
        <taxon>Eukaryota</taxon>
        <taxon>Metazoa</taxon>
        <taxon>Ecdysozoa</taxon>
        <taxon>Arthropoda</taxon>
        <taxon>Chelicerata</taxon>
        <taxon>Arachnida</taxon>
        <taxon>Araneae</taxon>
        <taxon>Araneomorphae</taxon>
        <taxon>Entelegynae</taxon>
        <taxon>Araneoidea</taxon>
        <taxon>Araneidae</taxon>
        <taxon>Araneus</taxon>
    </lineage>
</organism>
<sequence>MIWSKCPKEIFFHKQRVNRSVAQSISEHNLVVVYSTTETQKCVGLTIGNVTVRLSNMLQLCKQLFRKRRNTTKMHKARKLIKRSIAKSERLLQKERVTYAARYL</sequence>
<proteinExistence type="predicted"/>
<protein>
    <submittedName>
        <fullName evidence="2">Uncharacterized protein</fullName>
    </submittedName>
</protein>
<dbReference type="EMBL" id="BGPR01008192">
    <property type="protein sequence ID" value="GBN32148.1"/>
    <property type="molecule type" value="Genomic_DNA"/>
</dbReference>
<gene>
    <name evidence="2" type="ORF">AVEN_126768_1</name>
    <name evidence="1" type="ORF">AVEN_176198_1</name>
</gene>
<dbReference type="AlphaFoldDB" id="A0A4Y2MZZ7"/>
<accession>A0A4Y2MZZ7</accession>
<dbReference type="EMBL" id="BGPR01008194">
    <property type="protein sequence ID" value="GBN32162.1"/>
    <property type="molecule type" value="Genomic_DNA"/>
</dbReference>
<reference evidence="2 3" key="1">
    <citation type="journal article" date="2019" name="Sci. Rep.">
        <title>Orb-weaving spider Araneus ventricosus genome elucidates the spidroin gene catalogue.</title>
        <authorList>
            <person name="Kono N."/>
            <person name="Nakamura H."/>
            <person name="Ohtoshi R."/>
            <person name="Moran D.A.P."/>
            <person name="Shinohara A."/>
            <person name="Yoshida Y."/>
            <person name="Fujiwara M."/>
            <person name="Mori M."/>
            <person name="Tomita M."/>
            <person name="Arakawa K."/>
        </authorList>
    </citation>
    <scope>NUCLEOTIDE SEQUENCE [LARGE SCALE GENOMIC DNA]</scope>
</reference>
<evidence type="ECO:0000313" key="3">
    <source>
        <dbReference type="Proteomes" id="UP000499080"/>
    </source>
</evidence>
<evidence type="ECO:0000313" key="2">
    <source>
        <dbReference type="EMBL" id="GBN32162.1"/>
    </source>
</evidence>
<dbReference type="Proteomes" id="UP000499080">
    <property type="component" value="Unassembled WGS sequence"/>
</dbReference>
<name>A0A4Y2MZZ7_ARAVE</name>